<evidence type="ECO:0000313" key="4">
    <source>
        <dbReference type="Proteomes" id="UP000353394"/>
    </source>
</evidence>
<keyword evidence="2" id="KW-0472">Membrane</keyword>
<protein>
    <submittedName>
        <fullName evidence="3">Phage protein</fullName>
    </submittedName>
</protein>
<feature type="coiled-coil region" evidence="1">
    <location>
        <begin position="40"/>
        <end position="81"/>
    </location>
</feature>
<dbReference type="RefSeq" id="WP_002993162.1">
    <property type="nucleotide sequence ID" value="NZ_CAAHIL010000001.1"/>
</dbReference>
<dbReference type="Proteomes" id="UP000353394">
    <property type="component" value="Unassembled WGS sequence"/>
</dbReference>
<dbReference type="AlphaFoldDB" id="A0A8B6J2T1"/>
<reference evidence="3 4" key="1">
    <citation type="submission" date="2019-04" db="EMBL/GenBank/DDBJ databases">
        <authorList>
            <consortium name="Pathogen Informatics"/>
        </authorList>
    </citation>
    <scope>NUCLEOTIDE SEQUENCE [LARGE SCALE GENOMIC DNA]</scope>
    <source>
        <strain evidence="3 4">K36395</strain>
    </source>
</reference>
<proteinExistence type="predicted"/>
<evidence type="ECO:0000256" key="2">
    <source>
        <dbReference type="SAM" id="Phobius"/>
    </source>
</evidence>
<evidence type="ECO:0000313" key="3">
    <source>
        <dbReference type="EMBL" id="VHD23904.1"/>
    </source>
</evidence>
<dbReference type="EMBL" id="CAAIJW010000031">
    <property type="protein sequence ID" value="VHD23904.1"/>
    <property type="molecule type" value="Genomic_DNA"/>
</dbReference>
<comment type="caution">
    <text evidence="3">The sequence shown here is derived from an EMBL/GenBank/DDBJ whole genome shotgun (WGS) entry which is preliminary data.</text>
</comment>
<feature type="transmembrane region" description="Helical" evidence="2">
    <location>
        <begin position="6"/>
        <end position="26"/>
    </location>
</feature>
<keyword evidence="2" id="KW-0812">Transmembrane</keyword>
<name>A0A8B6J2T1_STRPY</name>
<keyword evidence="2" id="KW-1133">Transmembrane helix</keyword>
<sequence length="99" mass="11486">MHFDLLQIGAACTALLSILGVWGFIVNPFKKAIESNEFAMAQLKDSIKELAYELKNLDRDREITKKIIDRHEERLGRVEDEVIINKERIITLFKKGEEK</sequence>
<evidence type="ECO:0000256" key="1">
    <source>
        <dbReference type="SAM" id="Coils"/>
    </source>
</evidence>
<organism evidence="3 4">
    <name type="scientific">Streptococcus pyogenes</name>
    <dbReference type="NCBI Taxonomy" id="1314"/>
    <lineage>
        <taxon>Bacteria</taxon>
        <taxon>Bacillati</taxon>
        <taxon>Bacillota</taxon>
        <taxon>Bacilli</taxon>
        <taxon>Lactobacillales</taxon>
        <taxon>Streptococcaceae</taxon>
        <taxon>Streptococcus</taxon>
    </lineage>
</organism>
<accession>A0A8B6J2T1</accession>
<keyword evidence="1" id="KW-0175">Coiled coil</keyword>
<gene>
    <name evidence="3" type="ORF">SAMEA1711581_02022</name>
</gene>